<proteinExistence type="predicted"/>
<gene>
    <name evidence="1" type="ORF">AGR7C_Lc100031</name>
</gene>
<sequence length="492" mass="51958">MVNNIPDNIVAPLLAFDIESGGQFSSELNEILLGFGTADGALAEGEIAICSTVNEARRLAGRGSMLESMFIRTRKNAPAQVIYFGRVADTGTAEIRTLTVGAIPAGGGQAVVQIAGESVSIDIAAGTSANDTASALAAAINAYFNALTKKSLPFTATVATNVVTLTARHKGAYAGRLDIFIPILEGGNVFTSANLTAATTTPGAGNPDLSAILAAMGDDPFEAIVSAFSDDAAVALLDAFVTSRWGYDQQLYGHAFYPFTGTDSQVNTKGLARDTWHLSLIPILSGGGNGTPDYEAVSAVVSRALPMLGSGSDGRVSANQSGLVVSGVIAPRDRNYWPDYPTRNAWLQNGVSAWKVDRSGDVIIDKIITQQQTTNGVPDTALRDIQAVYQLTYALKFIRAQLAYEHSNKAIADDNPANLPTLVTVLDIKATLVHACIDLSRRGVLEFGNDIAAQITVTRNLDNPNRVDIVLPMDRVNPLDIFAGLARVYAQL</sequence>
<protein>
    <submittedName>
        <fullName evidence="1">Putative sheath protein</fullName>
    </submittedName>
</protein>
<reference evidence="1 2" key="1">
    <citation type="submission" date="2016-01" db="EMBL/GenBank/DDBJ databases">
        <authorList>
            <person name="Oliw E.H."/>
        </authorList>
    </citation>
    <scope>NUCLEOTIDE SEQUENCE [LARGE SCALE GENOMIC DNA]</scope>
    <source>
        <strain evidence="1 2">Zutra 3-1</strain>
    </source>
</reference>
<dbReference type="EMBL" id="FBWG01000028">
    <property type="protein sequence ID" value="CUX40467.1"/>
    <property type="molecule type" value="Genomic_DNA"/>
</dbReference>
<dbReference type="RefSeq" id="WP_080819380.1">
    <property type="nucleotide sequence ID" value="NZ_LT009749.1"/>
</dbReference>
<organism evidence="1 2">
    <name type="scientific">Agrobacterium deltaense Zutra 3/1</name>
    <dbReference type="NCBI Taxonomy" id="1183427"/>
    <lineage>
        <taxon>Bacteria</taxon>
        <taxon>Pseudomonadati</taxon>
        <taxon>Pseudomonadota</taxon>
        <taxon>Alphaproteobacteria</taxon>
        <taxon>Hyphomicrobiales</taxon>
        <taxon>Rhizobiaceae</taxon>
        <taxon>Rhizobium/Agrobacterium group</taxon>
        <taxon>Agrobacterium</taxon>
    </lineage>
</organism>
<name>A0A1S7QQF1_9HYPH</name>
<evidence type="ECO:0000313" key="2">
    <source>
        <dbReference type="Proteomes" id="UP000191987"/>
    </source>
</evidence>
<evidence type="ECO:0000313" key="1">
    <source>
        <dbReference type="EMBL" id="CUX40467.1"/>
    </source>
</evidence>
<dbReference type="AlphaFoldDB" id="A0A1S7QQF1"/>
<accession>A0A1S7QQF1</accession>
<dbReference type="Proteomes" id="UP000191987">
    <property type="component" value="Unassembled WGS sequence"/>
</dbReference>